<name>A0A2J0MP29_9BACT</name>
<organism evidence="4 5">
    <name type="scientific">Candidatus Nomurabacteria bacterium CG_4_10_14_0_2_um_filter_30_12</name>
    <dbReference type="NCBI Taxonomy" id="1974727"/>
    <lineage>
        <taxon>Bacteria</taxon>
        <taxon>Candidatus Nomuraibacteriota</taxon>
    </lineage>
</organism>
<keyword evidence="2" id="KW-0812">Transmembrane</keyword>
<dbReference type="SUPFAM" id="SSF53187">
    <property type="entry name" value="Zn-dependent exopeptidases"/>
    <property type="match status" value="1"/>
</dbReference>
<keyword evidence="2" id="KW-0472">Membrane</keyword>
<evidence type="ECO:0000256" key="2">
    <source>
        <dbReference type="SAM" id="Phobius"/>
    </source>
</evidence>
<dbReference type="Pfam" id="PF01520">
    <property type="entry name" value="Amidase_3"/>
    <property type="match status" value="1"/>
</dbReference>
<feature type="transmembrane region" description="Helical" evidence="2">
    <location>
        <begin position="6"/>
        <end position="28"/>
    </location>
</feature>
<keyword evidence="1" id="KW-0378">Hydrolase</keyword>
<dbReference type="EMBL" id="PFOY01000011">
    <property type="protein sequence ID" value="PIZ87551.1"/>
    <property type="molecule type" value="Genomic_DNA"/>
</dbReference>
<dbReference type="GO" id="GO:0030288">
    <property type="term" value="C:outer membrane-bounded periplasmic space"/>
    <property type="evidence" value="ECO:0007669"/>
    <property type="project" value="TreeGrafter"/>
</dbReference>
<evidence type="ECO:0000259" key="3">
    <source>
        <dbReference type="Pfam" id="PF01520"/>
    </source>
</evidence>
<dbReference type="PANTHER" id="PTHR30404:SF0">
    <property type="entry name" value="N-ACETYLMURAMOYL-L-ALANINE AMIDASE AMIC"/>
    <property type="match status" value="1"/>
</dbReference>
<keyword evidence="2" id="KW-1133">Transmembrane helix</keyword>
<comment type="caution">
    <text evidence="4">The sequence shown here is derived from an EMBL/GenBank/DDBJ whole genome shotgun (WGS) entry which is preliminary data.</text>
</comment>
<evidence type="ECO:0000256" key="1">
    <source>
        <dbReference type="ARBA" id="ARBA00022801"/>
    </source>
</evidence>
<dbReference type="InterPro" id="IPR050695">
    <property type="entry name" value="N-acetylmuramoyl_amidase_3"/>
</dbReference>
<dbReference type="AlphaFoldDB" id="A0A2J0MP29"/>
<gene>
    <name evidence="4" type="ORF">COX93_00595</name>
</gene>
<evidence type="ECO:0000313" key="4">
    <source>
        <dbReference type="EMBL" id="PIZ87551.1"/>
    </source>
</evidence>
<dbReference type="GO" id="GO:0009253">
    <property type="term" value="P:peptidoglycan catabolic process"/>
    <property type="evidence" value="ECO:0007669"/>
    <property type="project" value="InterPro"/>
</dbReference>
<dbReference type="Proteomes" id="UP000228547">
    <property type="component" value="Unassembled WGS sequence"/>
</dbReference>
<feature type="domain" description="MurNAc-LAA" evidence="3">
    <location>
        <begin position="38"/>
        <end position="253"/>
    </location>
</feature>
<sequence length="284" mass="32764">MLIKRIIYILSFVIFICPILVLAGNISIPVEIKQPIKILLVPGHDNEIWGSQYGKIKEADMNLVLATKIYNLLKKDKRFEVFITRDSSGYTKEFADYFSLHQVDIISFKEDVKKKMENKINNGSFVKKENVPHVSATSYMSNILYGINKWVNENNIDAVIHIHFNDYPRKNAWTIGKYKGFAIYTPEEQMINSKESNNLAKDIFSQLHKKYISSNYEKELDGIIPDQSLIALGSNDSLVENVRSILIEYGYIYRFGNSVMRHKAYINMANLTVVGIKNYFLLAR</sequence>
<accession>A0A2J0MP29</accession>
<dbReference type="PANTHER" id="PTHR30404">
    <property type="entry name" value="N-ACETYLMURAMOYL-L-ALANINE AMIDASE"/>
    <property type="match status" value="1"/>
</dbReference>
<protein>
    <recommendedName>
        <fullName evidence="3">MurNAc-LAA domain-containing protein</fullName>
    </recommendedName>
</protein>
<dbReference type="GO" id="GO:0008745">
    <property type="term" value="F:N-acetylmuramoyl-L-alanine amidase activity"/>
    <property type="evidence" value="ECO:0007669"/>
    <property type="project" value="InterPro"/>
</dbReference>
<dbReference type="InterPro" id="IPR002508">
    <property type="entry name" value="MurNAc-LAA_cat"/>
</dbReference>
<evidence type="ECO:0000313" key="5">
    <source>
        <dbReference type="Proteomes" id="UP000228547"/>
    </source>
</evidence>
<reference evidence="5" key="1">
    <citation type="submission" date="2017-09" db="EMBL/GenBank/DDBJ databases">
        <title>Depth-based differentiation of microbial function through sediment-hosted aquifers and enrichment of novel symbionts in the deep terrestrial subsurface.</title>
        <authorList>
            <person name="Probst A.J."/>
            <person name="Ladd B."/>
            <person name="Jarett J.K."/>
            <person name="Geller-Mcgrath D.E."/>
            <person name="Sieber C.M.K."/>
            <person name="Emerson J.B."/>
            <person name="Anantharaman K."/>
            <person name="Thomas B.C."/>
            <person name="Malmstrom R."/>
            <person name="Stieglmeier M."/>
            <person name="Klingl A."/>
            <person name="Woyke T."/>
            <person name="Ryan C.M."/>
            <person name="Banfield J.F."/>
        </authorList>
    </citation>
    <scope>NUCLEOTIDE SEQUENCE [LARGE SCALE GENOMIC DNA]</scope>
</reference>
<proteinExistence type="predicted"/>
<dbReference type="Gene3D" id="3.40.630.40">
    <property type="entry name" value="Zn-dependent exopeptidases"/>
    <property type="match status" value="1"/>
</dbReference>